<protein>
    <recommendedName>
        <fullName evidence="3">Methyltransferase</fullName>
    </recommendedName>
</protein>
<dbReference type="OrthoDB" id="5173234at2"/>
<dbReference type="AlphaFoldDB" id="A0A2S7K359"/>
<organism evidence="1 2">
    <name type="scientific">Hyphococcus luteus</name>
    <dbReference type="NCBI Taxonomy" id="2058213"/>
    <lineage>
        <taxon>Bacteria</taxon>
        <taxon>Pseudomonadati</taxon>
        <taxon>Pseudomonadota</taxon>
        <taxon>Alphaproteobacteria</taxon>
        <taxon>Parvularculales</taxon>
        <taxon>Parvularculaceae</taxon>
        <taxon>Hyphococcus</taxon>
    </lineage>
</organism>
<proteinExistence type="predicted"/>
<accession>A0A2S7K359</accession>
<evidence type="ECO:0008006" key="3">
    <source>
        <dbReference type="Google" id="ProtNLM"/>
    </source>
</evidence>
<dbReference type="NCBIfam" id="NF041278">
    <property type="entry name" value="CmcJ_NvfI_EfuI"/>
    <property type="match status" value="1"/>
</dbReference>
<comment type="caution">
    <text evidence="1">The sequence shown here is derived from an EMBL/GenBank/DDBJ whole genome shotgun (WGS) entry which is preliminary data.</text>
</comment>
<dbReference type="EMBL" id="PJCH01000011">
    <property type="protein sequence ID" value="PQA86929.1"/>
    <property type="molecule type" value="Genomic_DNA"/>
</dbReference>
<reference evidence="1 2" key="1">
    <citation type="submission" date="2017-12" db="EMBL/GenBank/DDBJ databases">
        <authorList>
            <person name="Hurst M.R.H."/>
        </authorList>
    </citation>
    <scope>NUCLEOTIDE SEQUENCE [LARGE SCALE GENOMIC DNA]</scope>
    <source>
        <strain evidence="1 2">SY-3-19</strain>
    </source>
</reference>
<dbReference type="GO" id="GO:0016491">
    <property type="term" value="F:oxidoreductase activity"/>
    <property type="evidence" value="ECO:0007669"/>
    <property type="project" value="InterPro"/>
</dbReference>
<dbReference type="Proteomes" id="UP000239504">
    <property type="component" value="Unassembled WGS sequence"/>
</dbReference>
<evidence type="ECO:0000313" key="2">
    <source>
        <dbReference type="Proteomes" id="UP000239504"/>
    </source>
</evidence>
<dbReference type="RefSeq" id="WP_104831046.1">
    <property type="nucleotide sequence ID" value="NZ_PJCH01000011.1"/>
</dbReference>
<name>A0A2S7K359_9PROT</name>
<sequence>MMESVDAQISYLKPTSLVNRRFWAPGEEVNTGEYEPYPVVIRNARQASKPFTLDEHGFAIADYPTKLDDFENKERIEEIYFPEIKKIAMEMTGADHVAIMGGQIRSSGQTGDVIQPPAAEAHVDFNEFTSQKIAKTLYDKTAQDGSGYDRFIIFSLWRVLSDPPQDWPLALCEAASVKDDEGVSNVKVDVDEIPPYEERFKPIPGEEEMVAATIFFHNPEHRWWYYPDMTKDEIVFIKFHDSDHSRAWRTPHTAFHDAGREGAKQRQSFEVRGIAYFSKERS</sequence>
<dbReference type="PANTHER" id="PTHR34598:SF3">
    <property type="entry name" value="OXIDOREDUCTASE AN1597"/>
    <property type="match status" value="1"/>
</dbReference>
<gene>
    <name evidence="1" type="ORF">CW354_15795</name>
</gene>
<keyword evidence="2" id="KW-1185">Reference proteome</keyword>
<dbReference type="InterPro" id="IPR044053">
    <property type="entry name" value="AsaB-like"/>
</dbReference>
<dbReference type="PANTHER" id="PTHR34598">
    <property type="entry name" value="BLL6449 PROTEIN"/>
    <property type="match status" value="1"/>
</dbReference>
<evidence type="ECO:0000313" key="1">
    <source>
        <dbReference type="EMBL" id="PQA86929.1"/>
    </source>
</evidence>